<dbReference type="SUPFAM" id="SSF53474">
    <property type="entry name" value="alpha/beta-Hydrolases"/>
    <property type="match status" value="1"/>
</dbReference>
<dbReference type="InterPro" id="IPR002018">
    <property type="entry name" value="CarbesteraseB"/>
</dbReference>
<protein>
    <recommendedName>
        <fullName evidence="1">Carboxylesterase type B domain-containing protein</fullName>
    </recommendedName>
</protein>
<gene>
    <name evidence="2" type="ORF">F5050DRAFT_1761930</name>
</gene>
<dbReference type="EMBL" id="MU790626">
    <property type="protein sequence ID" value="KAJ3996090.1"/>
    <property type="molecule type" value="Genomic_DNA"/>
</dbReference>
<organism evidence="2 3">
    <name type="scientific">Lentinula boryana</name>
    <dbReference type="NCBI Taxonomy" id="40481"/>
    <lineage>
        <taxon>Eukaryota</taxon>
        <taxon>Fungi</taxon>
        <taxon>Dikarya</taxon>
        <taxon>Basidiomycota</taxon>
        <taxon>Agaricomycotina</taxon>
        <taxon>Agaricomycetes</taxon>
        <taxon>Agaricomycetidae</taxon>
        <taxon>Agaricales</taxon>
        <taxon>Marasmiineae</taxon>
        <taxon>Omphalotaceae</taxon>
        <taxon>Lentinula</taxon>
    </lineage>
</organism>
<evidence type="ECO:0000259" key="1">
    <source>
        <dbReference type="Pfam" id="PF00135"/>
    </source>
</evidence>
<keyword evidence="3" id="KW-1185">Reference proteome</keyword>
<evidence type="ECO:0000313" key="3">
    <source>
        <dbReference type="Proteomes" id="UP001163828"/>
    </source>
</evidence>
<sequence>MTGGPIGTLGIPYAEPPIGNLRLRPPVLKTTLDTESFDASNFGFACLQSVSMCRQSNVHTALKLFLVTIITLRGLYRFPAVKSMIL</sequence>
<evidence type="ECO:0000313" key="2">
    <source>
        <dbReference type="EMBL" id="KAJ3996090.1"/>
    </source>
</evidence>
<feature type="domain" description="Carboxylesterase type B" evidence="1">
    <location>
        <begin position="9"/>
        <end position="57"/>
    </location>
</feature>
<name>A0ABQ8QC61_9AGAR</name>
<dbReference type="Gene3D" id="3.40.50.1820">
    <property type="entry name" value="alpha/beta hydrolase"/>
    <property type="match status" value="1"/>
</dbReference>
<comment type="caution">
    <text evidence="2">The sequence shown here is derived from an EMBL/GenBank/DDBJ whole genome shotgun (WGS) entry which is preliminary data.</text>
</comment>
<dbReference type="InterPro" id="IPR029058">
    <property type="entry name" value="AB_hydrolase_fold"/>
</dbReference>
<dbReference type="Pfam" id="PF00135">
    <property type="entry name" value="COesterase"/>
    <property type="match status" value="1"/>
</dbReference>
<accession>A0ABQ8QC61</accession>
<dbReference type="Proteomes" id="UP001163828">
    <property type="component" value="Unassembled WGS sequence"/>
</dbReference>
<reference evidence="2" key="1">
    <citation type="submission" date="2022-08" db="EMBL/GenBank/DDBJ databases">
        <authorList>
            <consortium name="DOE Joint Genome Institute"/>
            <person name="Min B."/>
            <person name="Riley R."/>
            <person name="Sierra-Patev S."/>
            <person name="Naranjo-Ortiz M."/>
            <person name="Looney B."/>
            <person name="Konkel Z."/>
            <person name="Slot J.C."/>
            <person name="Sakamoto Y."/>
            <person name="Steenwyk J.L."/>
            <person name="Rokas A."/>
            <person name="Carro J."/>
            <person name="Camarero S."/>
            <person name="Ferreira P."/>
            <person name="Molpeceres G."/>
            <person name="Ruiz-Duenas F.J."/>
            <person name="Serrano A."/>
            <person name="Henrissat B."/>
            <person name="Drula E."/>
            <person name="Hughes K.W."/>
            <person name="Mata J.L."/>
            <person name="Ishikawa N.K."/>
            <person name="Vargas-Isla R."/>
            <person name="Ushijima S."/>
            <person name="Smith C.A."/>
            <person name="Ahrendt S."/>
            <person name="Andreopoulos W."/>
            <person name="He G."/>
            <person name="Labutti K."/>
            <person name="Lipzen A."/>
            <person name="Ng V."/>
            <person name="Sandor L."/>
            <person name="Barry K."/>
            <person name="Martinez A.T."/>
            <person name="Xiao Y."/>
            <person name="Gibbons J.G."/>
            <person name="Terashima K."/>
            <person name="Hibbett D.S."/>
            <person name="Grigoriev I.V."/>
        </authorList>
    </citation>
    <scope>NUCLEOTIDE SEQUENCE</scope>
    <source>
        <strain evidence="2">TFB10827</strain>
    </source>
</reference>
<proteinExistence type="predicted"/>